<dbReference type="EMBL" id="LAZR01000878">
    <property type="protein sequence ID" value="KKN55587.1"/>
    <property type="molecule type" value="Genomic_DNA"/>
</dbReference>
<accession>A0A0F9S038</accession>
<reference evidence="1" key="1">
    <citation type="journal article" date="2015" name="Nature">
        <title>Complex archaea that bridge the gap between prokaryotes and eukaryotes.</title>
        <authorList>
            <person name="Spang A."/>
            <person name="Saw J.H."/>
            <person name="Jorgensen S.L."/>
            <person name="Zaremba-Niedzwiedzka K."/>
            <person name="Martijn J."/>
            <person name="Lind A.E."/>
            <person name="van Eijk R."/>
            <person name="Schleper C."/>
            <person name="Guy L."/>
            <person name="Ettema T.J."/>
        </authorList>
    </citation>
    <scope>NUCLEOTIDE SEQUENCE</scope>
</reference>
<organism evidence="1">
    <name type="scientific">marine sediment metagenome</name>
    <dbReference type="NCBI Taxonomy" id="412755"/>
    <lineage>
        <taxon>unclassified sequences</taxon>
        <taxon>metagenomes</taxon>
        <taxon>ecological metagenomes</taxon>
    </lineage>
</organism>
<proteinExistence type="predicted"/>
<name>A0A0F9S038_9ZZZZ</name>
<gene>
    <name evidence="1" type="ORF">LCGC14_0580590</name>
</gene>
<evidence type="ECO:0000313" key="1">
    <source>
        <dbReference type="EMBL" id="KKN55587.1"/>
    </source>
</evidence>
<protein>
    <submittedName>
        <fullName evidence="1">Uncharacterized protein</fullName>
    </submittedName>
</protein>
<comment type="caution">
    <text evidence="1">The sequence shown here is derived from an EMBL/GenBank/DDBJ whole genome shotgun (WGS) entry which is preliminary data.</text>
</comment>
<dbReference type="AlphaFoldDB" id="A0A0F9S038"/>
<sequence>MIEGKNFSNQIVPSEIDTEYKDCNFSHSNCLTVLGQKVGHRIFPDDDTPRTFIDCNMTNCEPPPGSIIMKANGQHTGPTIVERMIVVNTELVEIDGEQIEVKDYVDRIHGHYYQGVYSYKTPIDIPREAI</sequence>